<dbReference type="EMBL" id="CP002683">
    <property type="protein sequence ID" value="AEH45927.1"/>
    <property type="molecule type" value="Genomic_DNA"/>
</dbReference>
<dbReference type="HOGENOM" id="CLU_1585699_0_0_0"/>
<dbReference type="OrthoDB" id="9813678at2"/>
<keyword evidence="4" id="KW-1185">Reference proteome</keyword>
<dbReference type="RefSeq" id="WP_013908666.1">
    <property type="nucleotide sequence ID" value="NC_015681.1"/>
</dbReference>
<accession>F8ADB2</accession>
<evidence type="ECO:0000313" key="4">
    <source>
        <dbReference type="Proteomes" id="UP000006793"/>
    </source>
</evidence>
<keyword evidence="1" id="KW-1133">Transmembrane helix</keyword>
<dbReference type="Pfam" id="PF02516">
    <property type="entry name" value="STT3"/>
    <property type="match status" value="1"/>
</dbReference>
<keyword evidence="1" id="KW-0812">Transmembrane</keyword>
<evidence type="ECO:0000256" key="1">
    <source>
        <dbReference type="SAM" id="Phobius"/>
    </source>
</evidence>
<organism evidence="3 4">
    <name type="scientific">Thermodesulfatator indicus (strain DSM 15286 / JCM 11887 / CIR29812)</name>
    <dbReference type="NCBI Taxonomy" id="667014"/>
    <lineage>
        <taxon>Bacteria</taxon>
        <taxon>Pseudomonadati</taxon>
        <taxon>Thermodesulfobacteriota</taxon>
        <taxon>Thermodesulfobacteria</taxon>
        <taxon>Thermodesulfobacteriales</taxon>
        <taxon>Thermodesulfatatoraceae</taxon>
        <taxon>Thermodesulfatator</taxon>
    </lineage>
</organism>
<gene>
    <name evidence="3" type="ordered locus">Thein_2077</name>
</gene>
<reference evidence="4" key="1">
    <citation type="submission" date="2011-04" db="EMBL/GenBank/DDBJ databases">
        <title>The complete genome of Thermodesulfatator indicus DSM 15286.</title>
        <authorList>
            <person name="Lucas S."/>
            <person name="Copeland A."/>
            <person name="Lapidus A."/>
            <person name="Bruce D."/>
            <person name="Goodwin L."/>
            <person name="Pitluck S."/>
            <person name="Peters L."/>
            <person name="Kyrpides N."/>
            <person name="Mavromatis K."/>
            <person name="Pagani I."/>
            <person name="Ivanova N."/>
            <person name="Saunders L."/>
            <person name="Detter J.C."/>
            <person name="Tapia R."/>
            <person name="Han C."/>
            <person name="Land M."/>
            <person name="Hauser L."/>
            <person name="Markowitz V."/>
            <person name="Cheng J.-F."/>
            <person name="Hugenholtz P."/>
            <person name="Woyke T."/>
            <person name="Wu D."/>
            <person name="Spring S."/>
            <person name="Schroeder M."/>
            <person name="Brambilla E."/>
            <person name="Klenk H.-P."/>
            <person name="Eisen J.A."/>
        </authorList>
    </citation>
    <scope>NUCLEOTIDE SEQUENCE [LARGE SCALE GENOMIC DNA]</scope>
    <source>
        <strain evidence="4">DSM 15286 / JCM 11887 / CIR29812</strain>
    </source>
</reference>
<protein>
    <recommendedName>
        <fullName evidence="2">Oligosaccharyl transferase STT3 N-terminal domain-containing protein</fullName>
    </recommendedName>
</protein>
<dbReference type="PaxDb" id="667014-Thein_2077"/>
<feature type="domain" description="Oligosaccharyl transferase STT3 N-terminal" evidence="2">
    <location>
        <begin position="9"/>
        <end position="145"/>
    </location>
</feature>
<dbReference type="AlphaFoldDB" id="F8ADB2"/>
<dbReference type="KEGG" id="tid:Thein_2077"/>
<evidence type="ECO:0000313" key="3">
    <source>
        <dbReference type="EMBL" id="AEH45927.1"/>
    </source>
</evidence>
<sequence length="168" mass="20077">MKKIIFLLLLIVIPIVSGLYVRFDDLSIWHKYQKYFYYENRPLFTSYDAFFFARWGKEYLEGKFQTKERDPLRFVPDNYITENVTYPSPIPMESWLGANLARIKNTHIENVALWLTPILSVLFVIPLILYFWKIDLPIAGFSGALRKTDLYINYSYIFKSCFCFSRDF</sequence>
<dbReference type="eggNOG" id="COG1287">
    <property type="taxonomic scope" value="Bacteria"/>
</dbReference>
<dbReference type="GO" id="GO:0016020">
    <property type="term" value="C:membrane"/>
    <property type="evidence" value="ECO:0007669"/>
    <property type="project" value="InterPro"/>
</dbReference>
<keyword evidence="1" id="KW-0472">Membrane</keyword>
<proteinExistence type="predicted"/>
<dbReference type="STRING" id="667014.Thein_2077"/>
<name>F8ADB2_THEID</name>
<feature type="transmembrane region" description="Helical" evidence="1">
    <location>
        <begin position="111"/>
        <end position="132"/>
    </location>
</feature>
<dbReference type="InParanoid" id="F8ADB2"/>
<evidence type="ECO:0000259" key="2">
    <source>
        <dbReference type="Pfam" id="PF02516"/>
    </source>
</evidence>
<dbReference type="InterPro" id="IPR048307">
    <property type="entry name" value="STT3_N"/>
</dbReference>
<dbReference type="Proteomes" id="UP000006793">
    <property type="component" value="Chromosome"/>
</dbReference>
<reference evidence="3 4" key="2">
    <citation type="journal article" date="2012" name="Stand. Genomic Sci.">
        <title>Complete genome sequence of the thermophilic sulfate-reducing ocean bacterium Thermodesulfatator indicus type strain (CIR29812(T)).</title>
        <authorList>
            <person name="Anderson I."/>
            <person name="Saunders E."/>
            <person name="Lapidus A."/>
            <person name="Nolan M."/>
            <person name="Lucas S."/>
            <person name="Tice H."/>
            <person name="Del Rio T.G."/>
            <person name="Cheng J.F."/>
            <person name="Han C."/>
            <person name="Tapia R."/>
            <person name="Goodwin L.A."/>
            <person name="Pitluck S."/>
            <person name="Liolios K."/>
            <person name="Mavromatis K."/>
            <person name="Pagani I."/>
            <person name="Ivanova N."/>
            <person name="Mikhailova N."/>
            <person name="Pati A."/>
            <person name="Chen A."/>
            <person name="Palaniappan K."/>
            <person name="Land M."/>
            <person name="Hauser L."/>
            <person name="Jeffries C.D."/>
            <person name="Chang Y.J."/>
            <person name="Brambilla E.M."/>
            <person name="Rohde M."/>
            <person name="Spring S."/>
            <person name="Goker M."/>
            <person name="Detter J.C."/>
            <person name="Woyke T."/>
            <person name="Bristow J."/>
            <person name="Eisen J.A."/>
            <person name="Markowitz V."/>
            <person name="Hugenholtz P."/>
            <person name="Kyrpides N.C."/>
            <person name="Klenk H.P."/>
        </authorList>
    </citation>
    <scope>NUCLEOTIDE SEQUENCE [LARGE SCALE GENOMIC DNA]</scope>
    <source>
        <strain evidence="4">DSM 15286 / JCM 11887 / CIR29812</strain>
    </source>
</reference>